<reference evidence="4" key="1">
    <citation type="journal article" date="2019" name="Int. J. Syst. Evol. Microbiol.">
        <title>The Global Catalogue of Microorganisms (GCM) 10K type strain sequencing project: providing services to taxonomists for standard genome sequencing and annotation.</title>
        <authorList>
            <consortium name="The Broad Institute Genomics Platform"/>
            <consortium name="The Broad Institute Genome Sequencing Center for Infectious Disease"/>
            <person name="Wu L."/>
            <person name="Ma J."/>
        </authorList>
    </citation>
    <scope>NUCLEOTIDE SEQUENCE [LARGE SCALE GENOMIC DNA]</scope>
    <source>
        <strain evidence="4">JCM 18283</strain>
    </source>
</reference>
<dbReference type="InterPro" id="IPR023997">
    <property type="entry name" value="TonB-dep_OMP_SusC/RagA_CS"/>
</dbReference>
<comment type="subcellular location">
    <subcellularLocation>
        <location evidence="1">Cell outer membrane</location>
        <topology evidence="1">Multi-pass membrane protein</topology>
    </subcellularLocation>
</comment>
<dbReference type="RefSeq" id="WP_345331239.1">
    <property type="nucleotide sequence ID" value="NZ_BAABJI010000002.1"/>
</dbReference>
<dbReference type="Gene3D" id="2.170.130.10">
    <property type="entry name" value="TonB-dependent receptor, plug domain"/>
    <property type="match status" value="1"/>
</dbReference>
<dbReference type="Pfam" id="PF13715">
    <property type="entry name" value="CarbopepD_reg_2"/>
    <property type="match status" value="1"/>
</dbReference>
<dbReference type="SUPFAM" id="SSF56935">
    <property type="entry name" value="Porins"/>
    <property type="match status" value="1"/>
</dbReference>
<evidence type="ECO:0000313" key="3">
    <source>
        <dbReference type="EMBL" id="GAA4917865.1"/>
    </source>
</evidence>
<evidence type="ECO:0000256" key="1">
    <source>
        <dbReference type="PROSITE-ProRule" id="PRU01360"/>
    </source>
</evidence>
<organism evidence="3 4">
    <name type="scientific">Mucilaginibacter defluvii</name>
    <dbReference type="NCBI Taxonomy" id="1196019"/>
    <lineage>
        <taxon>Bacteria</taxon>
        <taxon>Pseudomonadati</taxon>
        <taxon>Bacteroidota</taxon>
        <taxon>Sphingobacteriia</taxon>
        <taxon>Sphingobacteriales</taxon>
        <taxon>Sphingobacteriaceae</taxon>
        <taxon>Mucilaginibacter</taxon>
    </lineage>
</organism>
<evidence type="ECO:0000259" key="2">
    <source>
        <dbReference type="Pfam" id="PF07715"/>
    </source>
</evidence>
<dbReference type="Gene3D" id="2.60.40.1120">
    <property type="entry name" value="Carboxypeptidase-like, regulatory domain"/>
    <property type="match status" value="1"/>
</dbReference>
<dbReference type="InterPro" id="IPR012910">
    <property type="entry name" value="Plug_dom"/>
</dbReference>
<gene>
    <name evidence="3" type="ORF">GCM10023313_21880</name>
</gene>
<keyword evidence="1" id="KW-0472">Membrane</keyword>
<dbReference type="SUPFAM" id="SSF49464">
    <property type="entry name" value="Carboxypeptidase regulatory domain-like"/>
    <property type="match status" value="1"/>
</dbReference>
<dbReference type="EMBL" id="BAABJI010000002">
    <property type="protein sequence ID" value="GAA4917865.1"/>
    <property type="molecule type" value="Genomic_DNA"/>
</dbReference>
<name>A0ABP9FVP5_9SPHI</name>
<keyword evidence="4" id="KW-1185">Reference proteome</keyword>
<comment type="caution">
    <text evidence="3">The sequence shown here is derived from an EMBL/GenBank/DDBJ whole genome shotgun (WGS) entry which is preliminary data.</text>
</comment>
<keyword evidence="1" id="KW-0998">Cell outer membrane</keyword>
<sequence>MMKTNTKVQGDNGIIHWHCRSIKIFYVLLALTLLVQSARAQGLRTVRGQVFDQQKNTVIGASVTIKGTQTGTQTNAKGEFAIKVPDNQQILVINVVGMLSQEVNVAGKDFVTVSLKDNVSQLSEVIVNVAYGQQRKQSVVGAIVQTDSKTLERTGGVSSLAAALTGNLPGVVTTASTGLPGEEDPQILIRARSTWNNASPLILVDGVERSINNIDIGSVASVSVLKDASATAVFGVRGANGVILVTTKRGREGKAEIRASANTVMKSVSKLPGKYDSYDMFKIRNLAIENELALRPTAWNDYMPQDIISKYRSPANEMERERYPNVDWVNTLFRDEAMSYNANLNISGGTKYVKYFTSADYQTEGDLFRTFNNNRGYNAGYGFNRLNVRSNLDFSITPTTTFRTNLAGSRAVRKRPWININEYNTWGAAYYTAPNLFLPQYADGTWGYYAPNTGQGTNSAQILATSGAEMLTTSRITTDFILEQDLSVITKGLSVKGTLSIDNTFIENSRGINDANNNTQRKYIDPLTGAVSYAVDKDASTQFAFEESIRWLASGGAVDDGATQRRMFSQVQLNYATKIGSQHDITAMGLWNRDQTARGSIIPSYREEWVFRTTYSYKGKYNLDYNGAYNGSEKFAPDYRFAFFSSLGAGWMISEEKFIKPLTFISMLKLRASYGTIGDDSGSPRFAYLSEWAFGGRTRLGTSGIPAEQSIYNWYRQTTVGNPNVRWEKVAKSNIAVDFSFFNDMLTGSVDFFRDKRTDILSSGAARAIPSYYGATAPTANKGKVNAQGYEVDLRFNKRINPDLRLWTNVNFTHAENKVVEADIPELLPDYQKSTGKQIFQTNSYVSAGYYNTWDELYASTAHADNDNQKIPGNYYIIDYNADGVIDASDNIPYGHTGNPQNTYNATIGFDWKNFSIFAQFYGVNNVTRQVVLTTFGSQNTIAFDEGTYWSKSNPGADVPIPRWASTPSGYQSADRYMFDASYIRLKNAEIAYTFNQKWVKRAGMSSLRIFINGNNLYVWTKMPDDRESNFQSAGGQAWASQGAYPTIKRFNLGANITF</sequence>
<dbReference type="PROSITE" id="PS52016">
    <property type="entry name" value="TONB_DEPENDENT_REC_3"/>
    <property type="match status" value="1"/>
</dbReference>
<dbReference type="InterPro" id="IPR008969">
    <property type="entry name" value="CarboxyPept-like_regulatory"/>
</dbReference>
<feature type="domain" description="TonB-dependent receptor plug" evidence="2">
    <location>
        <begin position="136"/>
        <end position="242"/>
    </location>
</feature>
<accession>A0ABP9FVP5</accession>
<dbReference type="NCBIfam" id="TIGR04057">
    <property type="entry name" value="SusC_RagA_signa"/>
    <property type="match status" value="1"/>
</dbReference>
<proteinExistence type="inferred from homology"/>
<keyword evidence="3" id="KW-0675">Receptor</keyword>
<evidence type="ECO:0000313" key="4">
    <source>
        <dbReference type="Proteomes" id="UP001501436"/>
    </source>
</evidence>
<dbReference type="InterPro" id="IPR023996">
    <property type="entry name" value="TonB-dep_OMP_SusC/RagA"/>
</dbReference>
<keyword evidence="1" id="KW-1134">Transmembrane beta strand</keyword>
<dbReference type="Pfam" id="PF07715">
    <property type="entry name" value="Plug"/>
    <property type="match status" value="1"/>
</dbReference>
<dbReference type="Proteomes" id="UP001501436">
    <property type="component" value="Unassembled WGS sequence"/>
</dbReference>
<comment type="similarity">
    <text evidence="1">Belongs to the TonB-dependent receptor family.</text>
</comment>
<protein>
    <submittedName>
        <fullName evidence="3">TonB-dependent receptor</fullName>
    </submittedName>
</protein>
<keyword evidence="1" id="KW-0812">Transmembrane</keyword>
<keyword evidence="1" id="KW-0813">Transport</keyword>
<dbReference type="InterPro" id="IPR037066">
    <property type="entry name" value="Plug_dom_sf"/>
</dbReference>
<dbReference type="NCBIfam" id="TIGR04056">
    <property type="entry name" value="OMP_RagA_SusC"/>
    <property type="match status" value="1"/>
</dbReference>
<dbReference type="InterPro" id="IPR039426">
    <property type="entry name" value="TonB-dep_rcpt-like"/>
</dbReference>